<protein>
    <submittedName>
        <fullName evidence="4">Protein DEK-like</fullName>
    </submittedName>
</protein>
<keyword evidence="3" id="KW-1185">Reference proteome</keyword>
<evidence type="ECO:0000256" key="1">
    <source>
        <dbReference type="SAM" id="MobiDB-lite"/>
    </source>
</evidence>
<name>A0A0N4V8E5_ENTVE</name>
<organism evidence="4">
    <name type="scientific">Enterobius vermicularis</name>
    <name type="common">Human pinworm</name>
    <dbReference type="NCBI Taxonomy" id="51028"/>
    <lineage>
        <taxon>Eukaryota</taxon>
        <taxon>Metazoa</taxon>
        <taxon>Ecdysozoa</taxon>
        <taxon>Nematoda</taxon>
        <taxon>Chromadorea</taxon>
        <taxon>Rhabditida</taxon>
        <taxon>Spirurina</taxon>
        <taxon>Oxyuridomorpha</taxon>
        <taxon>Oxyuroidea</taxon>
        <taxon>Oxyuridae</taxon>
        <taxon>Enterobius</taxon>
    </lineage>
</organism>
<dbReference type="Proteomes" id="UP000274131">
    <property type="component" value="Unassembled WGS sequence"/>
</dbReference>
<dbReference type="AlphaFoldDB" id="A0A0N4V8E5"/>
<gene>
    <name evidence="2" type="ORF">EVEC_LOCUS6195</name>
</gene>
<feature type="region of interest" description="Disordered" evidence="1">
    <location>
        <begin position="32"/>
        <end position="56"/>
    </location>
</feature>
<dbReference type="WBParaSite" id="EVEC_0000662101-mRNA-1">
    <property type="protein sequence ID" value="EVEC_0000662101-mRNA-1"/>
    <property type="gene ID" value="EVEC_0000662101"/>
</dbReference>
<dbReference type="EMBL" id="UXUI01008414">
    <property type="protein sequence ID" value="VDD91444.1"/>
    <property type="molecule type" value="Genomic_DNA"/>
</dbReference>
<proteinExistence type="predicted"/>
<accession>A0A0N4V8E5</accession>
<reference evidence="2 3" key="2">
    <citation type="submission" date="2018-10" db="EMBL/GenBank/DDBJ databases">
        <authorList>
            <consortium name="Pathogen Informatics"/>
        </authorList>
    </citation>
    <scope>NUCLEOTIDE SEQUENCE [LARGE SCALE GENOMIC DNA]</scope>
</reference>
<feature type="region of interest" description="Disordered" evidence="1">
    <location>
        <begin position="75"/>
        <end position="114"/>
    </location>
</feature>
<feature type="compositionally biased region" description="Basic and acidic residues" evidence="1">
    <location>
        <begin position="105"/>
        <end position="114"/>
    </location>
</feature>
<evidence type="ECO:0000313" key="3">
    <source>
        <dbReference type="Proteomes" id="UP000274131"/>
    </source>
</evidence>
<sequence>MLSGLNKKLKRLYDLGIDYDFKVSGIKDEKQNTIKSEEGSSEDVTEKSAADSSEISLRKERKSLKVGKVKRENLKSVSVKRGRERVKRETSKKDAKKVTVCNTEGKSKKEKVEV</sequence>
<evidence type="ECO:0000313" key="4">
    <source>
        <dbReference type="WBParaSite" id="EVEC_0000662101-mRNA-1"/>
    </source>
</evidence>
<evidence type="ECO:0000313" key="2">
    <source>
        <dbReference type="EMBL" id="VDD91444.1"/>
    </source>
</evidence>
<feature type="compositionally biased region" description="Basic and acidic residues" evidence="1">
    <location>
        <begin position="32"/>
        <end position="49"/>
    </location>
</feature>
<reference evidence="4" key="1">
    <citation type="submission" date="2017-02" db="UniProtKB">
        <authorList>
            <consortium name="WormBaseParasite"/>
        </authorList>
    </citation>
    <scope>IDENTIFICATION</scope>
</reference>
<feature type="compositionally biased region" description="Basic and acidic residues" evidence="1">
    <location>
        <begin position="86"/>
        <end position="97"/>
    </location>
</feature>